<dbReference type="PANTHER" id="PTHR10353:SF36">
    <property type="entry name" value="LP05116P"/>
    <property type="match status" value="1"/>
</dbReference>
<dbReference type="PROSITE" id="PS00653">
    <property type="entry name" value="GLYCOSYL_HYDROL_F1_2"/>
    <property type="match status" value="1"/>
</dbReference>
<dbReference type="InterPro" id="IPR017853">
    <property type="entry name" value="GH"/>
</dbReference>
<keyword evidence="8" id="KW-0624">Polysaccharide degradation</keyword>
<feature type="binding site" evidence="10">
    <location>
        <position position="304"/>
    </location>
    <ligand>
        <name>substrate</name>
    </ligand>
</feature>
<comment type="catalytic activity">
    <reaction evidence="1 11">
        <text>Hydrolysis of terminal, non-reducing beta-D-glucosyl residues with release of beta-D-glucose.</text>
        <dbReference type="EC" id="3.2.1.21"/>
    </reaction>
</comment>
<dbReference type="PANTHER" id="PTHR10353">
    <property type="entry name" value="GLYCOSYL HYDROLASE"/>
    <property type="match status" value="1"/>
</dbReference>
<dbReference type="SUPFAM" id="SSF51445">
    <property type="entry name" value="(Trans)glycosidases"/>
    <property type="match status" value="1"/>
</dbReference>
<protein>
    <recommendedName>
        <fullName evidence="3 11">Beta-glucosidase</fullName>
        <ecNumber evidence="3 11">3.2.1.21</ecNumber>
    </recommendedName>
</protein>
<reference evidence="12" key="1">
    <citation type="submission" date="2021-04" db="EMBL/GenBank/DDBJ databases">
        <title>Dactylosporangium aurantiacum NRRL B-8018 full assembly.</title>
        <authorList>
            <person name="Hartkoorn R.C."/>
            <person name="Beaudoing E."/>
            <person name="Hot D."/>
        </authorList>
    </citation>
    <scope>NUCLEOTIDE SEQUENCE</scope>
    <source>
        <strain evidence="12">NRRL B-8018</strain>
    </source>
</reference>
<dbReference type="EMBL" id="CP073767">
    <property type="protein sequence ID" value="UWZ57491.1"/>
    <property type="molecule type" value="Genomic_DNA"/>
</dbReference>
<keyword evidence="4 11" id="KW-0378">Hydrolase</keyword>
<dbReference type="FunFam" id="3.20.20.80:FF:000004">
    <property type="entry name" value="Beta-glucosidase 6-phospho-beta-glucosidase"/>
    <property type="match status" value="1"/>
</dbReference>
<dbReference type="Gene3D" id="3.20.20.80">
    <property type="entry name" value="Glycosidases"/>
    <property type="match status" value="1"/>
</dbReference>
<evidence type="ECO:0000256" key="3">
    <source>
        <dbReference type="ARBA" id="ARBA00012744"/>
    </source>
</evidence>
<evidence type="ECO:0000313" key="13">
    <source>
        <dbReference type="Proteomes" id="UP001058003"/>
    </source>
</evidence>
<dbReference type="KEGG" id="daur:Daura_15845"/>
<keyword evidence="7 11" id="KW-0326">Glycosidase</keyword>
<evidence type="ECO:0000256" key="11">
    <source>
        <dbReference type="RuleBase" id="RU361175"/>
    </source>
</evidence>
<feature type="binding site" evidence="10">
    <location>
        <begin position="416"/>
        <end position="417"/>
    </location>
    <ligand>
        <name>substrate</name>
    </ligand>
</feature>
<keyword evidence="6" id="KW-0119">Carbohydrate metabolism</keyword>
<feature type="binding site" evidence="10">
    <location>
        <position position="409"/>
    </location>
    <ligand>
        <name>substrate</name>
    </ligand>
</feature>
<comment type="similarity">
    <text evidence="2 11">Belongs to the glycosyl hydrolase 1 family.</text>
</comment>
<accession>A0A9Q9MLY8</accession>
<evidence type="ECO:0000313" key="12">
    <source>
        <dbReference type="EMBL" id="UWZ57491.1"/>
    </source>
</evidence>
<evidence type="ECO:0000256" key="1">
    <source>
        <dbReference type="ARBA" id="ARBA00000448"/>
    </source>
</evidence>
<evidence type="ECO:0000256" key="2">
    <source>
        <dbReference type="ARBA" id="ARBA00010838"/>
    </source>
</evidence>
<evidence type="ECO:0000256" key="9">
    <source>
        <dbReference type="PIRSR" id="PIRSR617736-1"/>
    </source>
</evidence>
<proteinExistence type="inferred from homology"/>
<dbReference type="AlphaFoldDB" id="A0A9Q9MLY8"/>
<dbReference type="PRINTS" id="PR00131">
    <property type="entry name" value="GLHYDRLASE1"/>
</dbReference>
<dbReference type="NCBIfam" id="TIGR03356">
    <property type="entry name" value="BGL"/>
    <property type="match status" value="1"/>
</dbReference>
<evidence type="ECO:0000256" key="4">
    <source>
        <dbReference type="ARBA" id="ARBA00022801"/>
    </source>
</evidence>
<name>A0A9Q9MLY8_9ACTN</name>
<dbReference type="Pfam" id="PF00232">
    <property type="entry name" value="Glyco_hydro_1"/>
    <property type="match status" value="1"/>
</dbReference>
<organism evidence="12 13">
    <name type="scientific">Dactylosporangium aurantiacum</name>
    <dbReference type="NCBI Taxonomy" id="35754"/>
    <lineage>
        <taxon>Bacteria</taxon>
        <taxon>Bacillati</taxon>
        <taxon>Actinomycetota</taxon>
        <taxon>Actinomycetes</taxon>
        <taxon>Micromonosporales</taxon>
        <taxon>Micromonosporaceae</taxon>
        <taxon>Dactylosporangium</taxon>
    </lineage>
</organism>
<feature type="active site" description="Proton donor" evidence="9">
    <location>
        <position position="176"/>
    </location>
</feature>
<evidence type="ECO:0000256" key="5">
    <source>
        <dbReference type="ARBA" id="ARBA00023001"/>
    </source>
</evidence>
<dbReference type="InterPro" id="IPR033132">
    <property type="entry name" value="GH_1_N_CS"/>
</dbReference>
<feature type="binding site" evidence="10">
    <location>
        <position position="131"/>
    </location>
    <ligand>
        <name>substrate</name>
    </ligand>
</feature>
<evidence type="ECO:0000256" key="6">
    <source>
        <dbReference type="ARBA" id="ARBA00023277"/>
    </source>
</evidence>
<dbReference type="OrthoDB" id="3182512at2"/>
<evidence type="ECO:0000256" key="10">
    <source>
        <dbReference type="PIRSR" id="PIRSR617736-2"/>
    </source>
</evidence>
<dbReference type="InterPro" id="IPR001360">
    <property type="entry name" value="Glyco_hydro_1"/>
</dbReference>
<keyword evidence="5" id="KW-0136">Cellulose degradation</keyword>
<dbReference type="GO" id="GO:0008422">
    <property type="term" value="F:beta-glucosidase activity"/>
    <property type="evidence" value="ECO:0007669"/>
    <property type="project" value="UniProtKB-EC"/>
</dbReference>
<gene>
    <name evidence="12" type="ORF">Daura_15845</name>
</gene>
<evidence type="ECO:0000256" key="7">
    <source>
        <dbReference type="ARBA" id="ARBA00023295"/>
    </source>
</evidence>
<sequence>MSNLGDDLPAELLRELPAGFLWGVSTAAYQIEGSIAADGRSASIWDTFAGTPGRIRGGDTAAVASDHYRRWPQDLRLLQELGVDAYRFSVAWPRVMPDGVGRVNPAGIDFYDRLVDELLAQGTTPVVTLYHWDLPQVLQDRGGWPERATAEAFAEYVAVVAARLGDRVPRWITVSEPMCVSWLGHLTGDMAPGERDLVRAVRAGHHTLLGHGLAVQALRSGAALPPSIGLHHFLSPIEPGSDRDEDVAAARRADGHLNRWWLDPMFGRGYPEDMLRLYGVEPPALPGDADIIAAPVDFLGVAYYYRQLVVADPAGEVPHARQLPVPGAEQTAMGWEVCPDGLERLLTRVWQDYRPASILVAENGSAFPDEVGPDGAVEDHRRAAFVQRHVAACARARAAGVPVDGYFAWSLLDNFEWGEGYSKRFGLVHVDYDTQRRTVKRSGRHYAALIAAHRALDLSAASPPR</sequence>
<keyword evidence="13" id="KW-1185">Reference proteome</keyword>
<dbReference type="GO" id="GO:0030245">
    <property type="term" value="P:cellulose catabolic process"/>
    <property type="evidence" value="ECO:0007669"/>
    <property type="project" value="UniProtKB-KW"/>
</dbReference>
<feature type="active site" description="Nucleophile" evidence="9">
    <location>
        <position position="362"/>
    </location>
</feature>
<dbReference type="EC" id="3.2.1.21" evidence="3 11"/>
<dbReference type="InterPro" id="IPR017736">
    <property type="entry name" value="Glyco_hydro_1_beta-glucosidase"/>
</dbReference>
<dbReference type="Proteomes" id="UP001058003">
    <property type="component" value="Chromosome"/>
</dbReference>
<evidence type="ECO:0000256" key="8">
    <source>
        <dbReference type="ARBA" id="ARBA00023326"/>
    </source>
</evidence>
<dbReference type="RefSeq" id="WP_052386684.1">
    <property type="nucleotide sequence ID" value="NZ_CP073767.1"/>
</dbReference>
<feature type="binding site" evidence="10">
    <location>
        <position position="30"/>
    </location>
    <ligand>
        <name>substrate</name>
    </ligand>
</feature>
<dbReference type="GO" id="GO:0005829">
    <property type="term" value="C:cytosol"/>
    <property type="evidence" value="ECO:0007669"/>
    <property type="project" value="TreeGrafter"/>
</dbReference>